<evidence type="ECO:0000256" key="6">
    <source>
        <dbReference type="SAM" id="MobiDB-lite"/>
    </source>
</evidence>
<feature type="compositionally biased region" description="Polar residues" evidence="6">
    <location>
        <begin position="365"/>
        <end position="376"/>
    </location>
</feature>
<feature type="region of interest" description="Disordered" evidence="6">
    <location>
        <begin position="593"/>
        <end position="619"/>
    </location>
</feature>
<feature type="compositionally biased region" description="Acidic residues" evidence="6">
    <location>
        <begin position="3243"/>
        <end position="3258"/>
    </location>
</feature>
<dbReference type="eggNOG" id="KOG1721">
    <property type="taxonomic scope" value="Eukaryota"/>
</dbReference>
<feature type="region of interest" description="Disordered" evidence="6">
    <location>
        <begin position="1027"/>
        <end position="1074"/>
    </location>
</feature>
<feature type="region of interest" description="Disordered" evidence="6">
    <location>
        <begin position="501"/>
        <end position="545"/>
    </location>
</feature>
<gene>
    <name evidence="8" type="ORF">BRAFLDRAFT_86535</name>
</gene>
<keyword evidence="3 5" id="KW-0863">Zinc-finger</keyword>
<feature type="region of interest" description="Disordered" evidence="6">
    <location>
        <begin position="3404"/>
        <end position="3426"/>
    </location>
</feature>
<organism>
    <name type="scientific">Branchiostoma floridae</name>
    <name type="common">Florida lancelet</name>
    <name type="synonym">Amphioxus</name>
    <dbReference type="NCBI Taxonomy" id="7739"/>
    <lineage>
        <taxon>Eukaryota</taxon>
        <taxon>Metazoa</taxon>
        <taxon>Chordata</taxon>
        <taxon>Cephalochordata</taxon>
        <taxon>Leptocardii</taxon>
        <taxon>Amphioxiformes</taxon>
        <taxon>Branchiostomatidae</taxon>
        <taxon>Branchiostoma</taxon>
    </lineage>
</organism>
<dbReference type="FunFam" id="3.30.160.60:FF:005082">
    <property type="match status" value="1"/>
</dbReference>
<dbReference type="EMBL" id="GG666482">
    <property type="protein sequence ID" value="EEN65441.1"/>
    <property type="molecule type" value="Genomic_DNA"/>
</dbReference>
<feature type="compositionally biased region" description="Basic and acidic residues" evidence="6">
    <location>
        <begin position="532"/>
        <end position="545"/>
    </location>
</feature>
<evidence type="ECO:0000256" key="1">
    <source>
        <dbReference type="ARBA" id="ARBA00022723"/>
    </source>
</evidence>
<feature type="compositionally biased region" description="Polar residues" evidence="6">
    <location>
        <begin position="2149"/>
        <end position="2162"/>
    </location>
</feature>
<feature type="compositionally biased region" description="Low complexity" evidence="6">
    <location>
        <begin position="3174"/>
        <end position="3186"/>
    </location>
</feature>
<feature type="compositionally biased region" description="Polar residues" evidence="6">
    <location>
        <begin position="3354"/>
        <end position="3364"/>
    </location>
</feature>
<dbReference type="GO" id="GO:0008270">
    <property type="term" value="F:zinc ion binding"/>
    <property type="evidence" value="ECO:0007669"/>
    <property type="project" value="UniProtKB-KW"/>
</dbReference>
<feature type="region of interest" description="Disordered" evidence="6">
    <location>
        <begin position="1297"/>
        <end position="1326"/>
    </location>
</feature>
<reference evidence="8" key="1">
    <citation type="journal article" date="2008" name="Nature">
        <title>The amphioxus genome and the evolution of the chordate karyotype.</title>
        <authorList>
            <consortium name="US DOE Joint Genome Institute (JGI-PGF)"/>
            <person name="Putnam N.H."/>
            <person name="Butts T."/>
            <person name="Ferrier D.E.K."/>
            <person name="Furlong R.F."/>
            <person name="Hellsten U."/>
            <person name="Kawashima T."/>
            <person name="Robinson-Rechavi M."/>
            <person name="Shoguchi E."/>
            <person name="Terry A."/>
            <person name="Yu J.-K."/>
            <person name="Benito-Gutierrez E.L."/>
            <person name="Dubchak I."/>
            <person name="Garcia-Fernandez J."/>
            <person name="Gibson-Brown J.J."/>
            <person name="Grigoriev I.V."/>
            <person name="Horton A.C."/>
            <person name="de Jong P.J."/>
            <person name="Jurka J."/>
            <person name="Kapitonov V.V."/>
            <person name="Kohara Y."/>
            <person name="Kuroki Y."/>
            <person name="Lindquist E."/>
            <person name="Lucas S."/>
            <person name="Osoegawa K."/>
            <person name="Pennacchio L.A."/>
            <person name="Salamov A.A."/>
            <person name="Satou Y."/>
            <person name="Sauka-Spengler T."/>
            <person name="Schmutz J."/>
            <person name="Shin-I T."/>
            <person name="Toyoda A."/>
            <person name="Bronner-Fraser M."/>
            <person name="Fujiyama A."/>
            <person name="Holland L.Z."/>
            <person name="Holland P.W.H."/>
            <person name="Satoh N."/>
            <person name="Rokhsar D.S."/>
        </authorList>
    </citation>
    <scope>NUCLEOTIDE SEQUENCE [LARGE SCALE GENOMIC DNA]</scope>
    <source>
        <strain evidence="8">S238N-H82</strain>
        <tissue evidence="8">Testes</tissue>
    </source>
</reference>
<feature type="compositionally biased region" description="Polar residues" evidence="6">
    <location>
        <begin position="1059"/>
        <end position="1069"/>
    </location>
</feature>
<keyword evidence="1" id="KW-0479">Metal-binding</keyword>
<dbReference type="InterPro" id="IPR036236">
    <property type="entry name" value="Znf_C2H2_sf"/>
</dbReference>
<evidence type="ECO:0000256" key="3">
    <source>
        <dbReference type="ARBA" id="ARBA00022771"/>
    </source>
</evidence>
<accession>C3Y329</accession>
<feature type="compositionally biased region" description="Polar residues" evidence="6">
    <location>
        <begin position="66"/>
        <end position="79"/>
    </location>
</feature>
<feature type="compositionally biased region" description="Basic and acidic residues" evidence="6">
    <location>
        <begin position="3194"/>
        <end position="3206"/>
    </location>
</feature>
<evidence type="ECO:0000259" key="7">
    <source>
        <dbReference type="PROSITE" id="PS50157"/>
    </source>
</evidence>
<feature type="region of interest" description="Disordered" evidence="6">
    <location>
        <begin position="1"/>
        <end position="182"/>
    </location>
</feature>
<feature type="region of interest" description="Disordered" evidence="6">
    <location>
        <begin position="720"/>
        <end position="758"/>
    </location>
</feature>
<dbReference type="InterPro" id="IPR050688">
    <property type="entry name" value="Zinc_finger/UBP_domain"/>
</dbReference>
<feature type="compositionally biased region" description="Low complexity" evidence="6">
    <location>
        <begin position="2710"/>
        <end position="2721"/>
    </location>
</feature>
<feature type="compositionally biased region" description="Basic and acidic residues" evidence="6">
    <location>
        <begin position="1431"/>
        <end position="1456"/>
    </location>
</feature>
<feature type="domain" description="C2H2-type" evidence="7">
    <location>
        <begin position="2750"/>
        <end position="2777"/>
    </location>
</feature>
<evidence type="ECO:0000313" key="8">
    <source>
        <dbReference type="EMBL" id="EEN65441.1"/>
    </source>
</evidence>
<feature type="compositionally biased region" description="Low complexity" evidence="6">
    <location>
        <begin position="2163"/>
        <end position="2189"/>
    </location>
</feature>
<feature type="compositionally biased region" description="Polar residues" evidence="6">
    <location>
        <begin position="91"/>
        <end position="110"/>
    </location>
</feature>
<dbReference type="PANTHER" id="PTHR24403">
    <property type="entry name" value="ZINC FINGER PROTEIN"/>
    <property type="match status" value="1"/>
</dbReference>
<feature type="region of interest" description="Disordered" evidence="6">
    <location>
        <begin position="2147"/>
        <end position="2189"/>
    </location>
</feature>
<dbReference type="PROSITE" id="PS50157">
    <property type="entry name" value="ZINC_FINGER_C2H2_2"/>
    <property type="match status" value="8"/>
</dbReference>
<feature type="compositionally biased region" description="Polar residues" evidence="6">
    <location>
        <begin position="3207"/>
        <end position="3216"/>
    </location>
</feature>
<feature type="region of interest" description="Disordered" evidence="6">
    <location>
        <begin position="272"/>
        <end position="297"/>
    </location>
</feature>
<proteinExistence type="predicted"/>
<evidence type="ECO:0000256" key="4">
    <source>
        <dbReference type="ARBA" id="ARBA00022833"/>
    </source>
</evidence>
<feature type="compositionally biased region" description="Polar residues" evidence="6">
    <location>
        <begin position="2430"/>
        <end position="2452"/>
    </location>
</feature>
<feature type="domain" description="C2H2-type" evidence="7">
    <location>
        <begin position="3520"/>
        <end position="3547"/>
    </location>
</feature>
<feature type="domain" description="C2H2-type" evidence="7">
    <location>
        <begin position="1089"/>
        <end position="1116"/>
    </location>
</feature>
<feature type="domain" description="C2H2-type" evidence="7">
    <location>
        <begin position="1117"/>
        <end position="1139"/>
    </location>
</feature>
<feature type="compositionally biased region" description="Polar residues" evidence="6">
    <location>
        <begin position="2779"/>
        <end position="2814"/>
    </location>
</feature>
<feature type="compositionally biased region" description="Polar residues" evidence="6">
    <location>
        <begin position="3077"/>
        <end position="3092"/>
    </location>
</feature>
<feature type="region of interest" description="Disordered" evidence="6">
    <location>
        <begin position="2679"/>
        <end position="2736"/>
    </location>
</feature>
<feature type="compositionally biased region" description="Basic and acidic residues" evidence="6">
    <location>
        <begin position="3310"/>
        <end position="3328"/>
    </location>
</feature>
<dbReference type="SMART" id="SM00355">
    <property type="entry name" value="ZnF_C2H2"/>
    <property type="match status" value="41"/>
</dbReference>
<feature type="domain" description="C2H2-type" evidence="7">
    <location>
        <begin position="3429"/>
        <end position="3456"/>
    </location>
</feature>
<dbReference type="Gene3D" id="3.30.160.60">
    <property type="entry name" value="Classic Zinc Finger"/>
    <property type="match status" value="12"/>
</dbReference>
<evidence type="ECO:0000256" key="2">
    <source>
        <dbReference type="ARBA" id="ARBA00022737"/>
    </source>
</evidence>
<feature type="compositionally biased region" description="Polar residues" evidence="6">
    <location>
        <begin position="2518"/>
        <end position="2532"/>
    </location>
</feature>
<feature type="compositionally biased region" description="Basic and acidic residues" evidence="6">
    <location>
        <begin position="731"/>
        <end position="757"/>
    </location>
</feature>
<feature type="compositionally biased region" description="Polar residues" evidence="6">
    <location>
        <begin position="39"/>
        <end position="55"/>
    </location>
</feature>
<sequence length="3573" mass="392118">MEGQGDCTNQEGGVTGNNKISTEDLVVTQDSVGAVPDLDQTSAIQTGQEQPTTEVIASVSAHRPQINETSENNFTNIQDSDSHTVEESAKSQDSAENPQSLKLFSHSTPDTGGEVIPGIDSSGQSVNAMLAEGYGKPAASRDSSSSNDIDSKDNALIDDKKRPATDPYNISEQTTDLKDISQTEQIMPNDQKKSDNASLPLVQAKCTEGSNPYPADCAKDTHLGIDPKANVLSEATMVQSSVSAKENFMHYTETAIDCHEIVLNTATTKEVTESSVSDEEDGIRMESVHQSPAKLNRRVEKSYEATESKVNAGEILQSSKQDTTSSIDLVRGKNSVKGDSIEHDVPGELINKISTNLQTELSKQTVNNQHETSYQQEELVPTSIEGTEENNKEECKQNVISGGQNETVGENTMMFSEKGMTAEELADISEFDSTVENVAENVTLNSVTDTETSEEQMDNLTFETATEDGDPESAESSLEAPTCHLDLGLPTLEMPLGENRISVYSDGDDSQESLKKVGQEDELDKDAVPSGKDIKDKKGEENLESSCKENVDILHVPASSTEAPNEDVNMNFGTIAEGVDCKEATSVAESFLTESPGDSKNETCNSNMITPSDRNQTKGEMIDNSPIEENIFSSDETSAPLDLTTAMKGAKGNDQEASSAPRPYKGRSIWDAVKPIENNLQNKKEAVLQEKTEATEIIQFWKKKFQCKYCSYHAQSEADIKHHTQQKHAKTREEEKGNELPGEKDGTETGKEERKPAQQDQTFLKLVIPIVKKQKLFTKESKDEEGCEEDKEIHEKDKDALSTIADAHKKEKEKTDWYKCTHCSYQSNSVKGLCGHMAVHAKRFKCQKCDFAGKTVKDLQRHMIKVHRSSNSDLLEAKKRSPVKRGAETSSKVLGKQALTHKARKSMSPPAKPKNVIFNNVESVAEEQDVDVSRVFVNHKTYPNGCTYCPYTSISVPELQAHMVHHQATTGLPCTFCSYKAEDKSTLMSHMEVHYAGFAYKCNHCGHLSPTQEQALQHFDSVCQIKPKPETSSPSKKQRTKGASPSKGQKHLNSKNKLDSQSESAQDSGEASDDSDILTILQEPPKYSYQCPHCPFTVTGKAKLNQHIAGHSKEEGHKCDLCSYRATTTAKLSKHLRVHQLIGRFKCKHCRFWSVYKDRVKQHLQTECKLKGSGKEGKSVVKVQQKETGNIWTSSVDETNSDIVSMVKDPNQYSHRCPHCPFSSASPTQIESHIAQHFREEGAQCDECTFWAISDGMLRKHKRVHQKLGKYKCKYCTYWSWYREKVQTHLEKCKLNPGRTATEEETVEPDNTAKEKEKAENKAKRESYSRWDDSDDEDIIVKVKKTLRTGHKCPHCPFVASNVGKLSIHLPNHDRADGVKCHKCNFRASSEQLLSFHKRVHQRGVRTYHCVHCSFWSWYKDRVKKHLEGGCQEKKKEKSSGNEENTSEKRSKKDSATKPAKNESVVNEEMCTSKIDTDADLGELTEETSSASLKPIVQIEGEEKIPKQKREEIAENLDDIIKIEQGLEPKYGLKCPHCPLTTASADSYQQHLKRHESKEGIKCTKCSFKALTAGRLQVHKKVHFRKFIYQCRHCTFIGESKEEVVEHLANCAKKVKRDLEARDKKEADEVVVSRGYRQYSMNCPHCPYTTGNAKCMKAHQQRHMNQDGIQCERCSFNALSPGKMAKHMKVHQTGGGFKCKYCMFFSSYRGHVLQHLKVCKDRASTVKKKTIGDDDIVGTSEEAGKGQSNVPESLHDAVEKDEIGPYSEVEVLKPNNMSNHKYNCPYCPHSALSSATLETHVQRHFINDGPKCKFCTYRALNASGLYGHERLHWRGCFKCKYCAYIAPHRRRVLEHLAECPGKRILSGTAKDTTDGDRRDVLEILTDTNILSQVEEGKGQKRKDPDPVEVSDKDVMIAYKKQIVKQHKCPHCPYSASGPALLEPHVVRHSDTGSGFKCDLCNYRAASFGWLNNHRKVHQDGHFFKCKYCAYWSPVKDEVLSHVAKKHHVSSEEKKMKVEGPLTVEAAVGASQATSTAGRAAAPSLMDTVKRLGEALRSSPVPMASDAQTKTDVDAALLSPDKTTQGALKRKEGADRNLVVTLKKTKTENGEAIWQTEESKGCPYKDCKKRVESASAFVAHLAEHSGAALTPNSSGQLPQTTQRPSVQTVQQPSIPQQQVPSQQPLPAAQRPQPLLQQAGAAPLQHPSLLQQQQLAMFQSQQTLLQQPPQPLLQQPQQTLLQQPQQTLLQQPPQPLLNSLQLMPANPTAPAGLVKPSENIGANQPAVLSQGQAANPQNRQVFLVSGLQQNLGGFALFVPYTSGAQSSPQVAGGSVVTAGVQNPQPTQASSVSQSPAGSPNLPSPQTLSAQVASRPLSVDSEFDLSNHVTQTWRGDYLCKYCSYATQNRSVMSSHVRKHLNSSGDQGLEDDQGTQNPAESRILQRTTSTPSSEGQSVGRLSVSPAFSNSTPPPTTPPHFNLSQHITQDWRSGVINCNYCQFSTTAKNIMSRHVKKHLPQVAASNRATPDTTGSPVGQQGAEGQAGAVDAAGSVAGSPAAFDLSQHATQTWRGDYTCNHCGYVAQFKQIMSRHVKQHLQPGKSAKALMTFQDLTDHIQQTNLAGRALFLCKYCDYQASFKSHVSRHVKKHLALGIPPTETTAQSSASVSPAASAVQIQQQSPAASSVLSPQQSPAANTLQSQPQVSVVPPETNSSSGGSRGASPGNPTGSASSPPPDSNIAGVDVEGRWWTTKFRCKHCSFSTRFKHQIEEHMQTHSPPKAEQGQQLSPGTMLSQGPSHNIPTQSADVHPSYSTVSPSLQTSTVNLSLQTPSSQTSGVVNSLPNAVVSSASSTVTSPPPPAVVVSPPLLPTSPLSSHPATSGAQGAAMADANTSGKVSMTRRFVYYQCKFCTFTGERKEEITKHAAEVHPGQTPPLTNQGTPYKCPLCHYYTQSNSALQVHIKRHNNRDFPYICTHCKFAGASQEDLEEHSRKHMSMGRGSGRIRNVYFAIFKCPYCTFTSRVSTLMQGHLTTWHSSDSVFRFCFKCDMEFSTNEDMERHMHLYHGGRATLRYDMYKRDSPTSASPAISSEGSQGNDCEPIPLLWKSSNRQAVQNLEEPLSLVSTDSRTEVGRSPPAQSLSQADDSDVEFVSETPATNSSSDTHIEQSKKEEDVATRGGVSNDGGVVSSSQQNMKQTHVAEDTSHEREHSSPLTRRQPSVSGLDDDDDDDVMASPPSSPDLKAVTDLMEELSDSEIISEDSTDPFGHHHSSQHEISPLKASSSAISGTPAEAAVEKTNQEVTNMNSGSLGNTHGEQDNTDTDKGGRDAEKSDTAGGALMVSRVHPFQSGLVGSVEPATRSSLPGQQNWPALKGPSTDFPASGSSTQNDSEVGRQVKGTALVACVSVSPQTNPSVSGNSRNDSETPAGATPAGYRCNHCGVRFGDFLMYSIHGGFHHQENPFTCNICKQPATDRYQFNLHFTSAKHASLMDSSPLGAMAASLGVLSRGAGASSTTPAQPDADQGYHCIHCNMTFDDFLLYSIHSGFHSQQHPFMCNICGQDCEDRFQFVMHFAKSDHS</sequence>
<feature type="domain" description="C2H2-type" evidence="7">
    <location>
        <begin position="3038"/>
        <end position="3066"/>
    </location>
</feature>
<dbReference type="PANTHER" id="PTHR24403:SF67">
    <property type="entry name" value="FI01116P-RELATED"/>
    <property type="match status" value="1"/>
</dbReference>
<feature type="compositionally biased region" description="Polar residues" evidence="6">
    <location>
        <begin position="1"/>
        <end position="20"/>
    </location>
</feature>
<feature type="domain" description="C2H2-type" evidence="7">
    <location>
        <begin position="2902"/>
        <end position="2930"/>
    </location>
</feature>
<dbReference type="InterPro" id="IPR013087">
    <property type="entry name" value="Znf_C2H2_type"/>
</dbReference>
<feature type="region of interest" description="Disordered" evidence="6">
    <location>
        <begin position="3349"/>
        <end position="3386"/>
    </location>
</feature>
<name>C3Y329_BRAFL</name>
<dbReference type="InParanoid" id="C3Y329"/>
<evidence type="ECO:0000256" key="5">
    <source>
        <dbReference type="PROSITE-ProRule" id="PRU00042"/>
    </source>
</evidence>
<feature type="region of interest" description="Disordered" evidence="6">
    <location>
        <begin position="1431"/>
        <end position="1467"/>
    </location>
</feature>
<feature type="region of interest" description="Disordered" evidence="6">
    <location>
        <begin position="2412"/>
        <end position="2479"/>
    </location>
</feature>
<feature type="compositionally biased region" description="Basic and acidic residues" evidence="6">
    <location>
        <begin position="1311"/>
        <end position="1326"/>
    </location>
</feature>
<feature type="compositionally biased region" description="Polar residues" evidence="6">
    <location>
        <begin position="3295"/>
        <end position="3309"/>
    </location>
</feature>
<feature type="compositionally biased region" description="Polar residues" evidence="6">
    <location>
        <begin position="3404"/>
        <end position="3415"/>
    </location>
</feature>
<feature type="compositionally biased region" description="Polar residues" evidence="6">
    <location>
        <begin position="2684"/>
        <end position="2701"/>
    </location>
</feature>
<feature type="region of interest" description="Disordered" evidence="6">
    <location>
        <begin position="2326"/>
        <end position="2370"/>
    </location>
</feature>
<feature type="region of interest" description="Disordered" evidence="6">
    <location>
        <begin position="3074"/>
        <end position="3097"/>
    </location>
</feature>
<feature type="region of interest" description="Disordered" evidence="6">
    <location>
        <begin position="2767"/>
        <end position="2814"/>
    </location>
</feature>
<feature type="compositionally biased region" description="Basic and acidic residues" evidence="6">
    <location>
        <begin position="3159"/>
        <end position="3171"/>
    </location>
</feature>
<dbReference type="SUPFAM" id="SSF57667">
    <property type="entry name" value="beta-beta-alpha zinc fingers"/>
    <property type="match status" value="3"/>
</dbReference>
<feature type="compositionally biased region" description="Polar residues" evidence="6">
    <location>
        <begin position="2337"/>
        <end position="2355"/>
    </location>
</feature>
<feature type="domain" description="C2H2-type" evidence="7">
    <location>
        <begin position="2939"/>
        <end position="2966"/>
    </location>
</feature>
<keyword evidence="4" id="KW-0862">Zinc</keyword>
<feature type="region of interest" description="Disordered" evidence="6">
    <location>
        <begin position="365"/>
        <end position="391"/>
    </location>
</feature>
<feature type="compositionally biased region" description="Polar residues" evidence="6">
    <location>
        <begin position="593"/>
        <end position="614"/>
    </location>
</feature>
<dbReference type="PROSITE" id="PS00028">
    <property type="entry name" value="ZINC_FINGER_C2H2_1"/>
    <property type="match status" value="6"/>
</dbReference>
<feature type="region of interest" description="Disordered" evidence="6">
    <location>
        <begin position="3115"/>
        <end position="3328"/>
    </location>
</feature>
<feature type="compositionally biased region" description="Low complexity" evidence="6">
    <location>
        <begin position="2533"/>
        <end position="2545"/>
    </location>
</feature>
<dbReference type="FunFam" id="3.30.160.60:FF:003247">
    <property type="match status" value="4"/>
</dbReference>
<feature type="region of interest" description="Disordered" evidence="6">
    <location>
        <begin position="2518"/>
        <end position="2545"/>
    </location>
</feature>
<feature type="compositionally biased region" description="Basic and acidic residues" evidence="6">
    <location>
        <begin position="149"/>
        <end position="164"/>
    </location>
</feature>
<feature type="compositionally biased region" description="Basic and acidic residues" evidence="6">
    <location>
        <begin position="80"/>
        <end position="90"/>
    </location>
</feature>
<keyword evidence="2" id="KW-0677">Repeat</keyword>
<protein>
    <recommendedName>
        <fullName evidence="7">C2H2-type domain-containing protein</fullName>
    </recommendedName>
</protein>